<feature type="compositionally biased region" description="Basic and acidic residues" evidence="1">
    <location>
        <begin position="25"/>
        <end position="45"/>
    </location>
</feature>
<feature type="compositionally biased region" description="Basic and acidic residues" evidence="1">
    <location>
        <begin position="85"/>
        <end position="96"/>
    </location>
</feature>
<comment type="caution">
    <text evidence="3">The sequence shown here is derived from an EMBL/GenBank/DDBJ whole genome shotgun (WGS) entry which is preliminary data.</text>
</comment>
<keyword evidence="2" id="KW-0732">Signal</keyword>
<dbReference type="Proteomes" id="UP001367922">
    <property type="component" value="Unassembled WGS sequence"/>
</dbReference>
<feature type="chain" id="PRO_5045845210" description="Lipoprotein" evidence="2">
    <location>
        <begin position="22"/>
        <end position="201"/>
    </location>
</feature>
<sequence length="201" mass="22469">MNFKKISIASLAIGTMLSITACGTSEKDQANQSKKEQTNAQEEAKTTSAEQKNTSKNEEKDSKTTSAEQATNEKTETKSTNTEQTKNEKNGTKETKSTNAKQNASMKSGVKEVVQLIEEVDKQLKANPKQETVNNLGKQLTDKWDVVEKEVETKHASDYKSIELNLYPLIVEMGKQKQDLKKIKTLTTKTKQDLNQLLNKL</sequence>
<evidence type="ECO:0000313" key="3">
    <source>
        <dbReference type="EMBL" id="MEI4828569.1"/>
    </source>
</evidence>
<gene>
    <name evidence="3" type="ORF">WAX78_03750</name>
</gene>
<feature type="region of interest" description="Disordered" evidence="1">
    <location>
        <begin position="25"/>
        <end position="108"/>
    </location>
</feature>
<proteinExistence type="predicted"/>
<dbReference type="EMBL" id="JBAWSV010000001">
    <property type="protein sequence ID" value="MEI4828569.1"/>
    <property type="molecule type" value="Genomic_DNA"/>
</dbReference>
<organism evidence="3 4">
    <name type="scientific">Bacillus yunxiaonensis</name>
    <dbReference type="NCBI Taxonomy" id="3127665"/>
    <lineage>
        <taxon>Bacteria</taxon>
        <taxon>Bacillati</taxon>
        <taxon>Bacillota</taxon>
        <taxon>Bacilli</taxon>
        <taxon>Bacillales</taxon>
        <taxon>Bacillaceae</taxon>
        <taxon>Bacillus</taxon>
    </lineage>
</organism>
<dbReference type="RefSeq" id="WP_336480943.1">
    <property type="nucleotide sequence ID" value="NZ_JBAWSV010000001.1"/>
</dbReference>
<evidence type="ECO:0000256" key="1">
    <source>
        <dbReference type="SAM" id="MobiDB-lite"/>
    </source>
</evidence>
<evidence type="ECO:0000256" key="2">
    <source>
        <dbReference type="SAM" id="SignalP"/>
    </source>
</evidence>
<evidence type="ECO:0008006" key="5">
    <source>
        <dbReference type="Google" id="ProtNLM"/>
    </source>
</evidence>
<dbReference type="PROSITE" id="PS51257">
    <property type="entry name" value="PROKAR_LIPOPROTEIN"/>
    <property type="match status" value="1"/>
</dbReference>
<protein>
    <recommendedName>
        <fullName evidence="5">Lipoprotein</fullName>
    </recommendedName>
</protein>
<evidence type="ECO:0000313" key="4">
    <source>
        <dbReference type="Proteomes" id="UP001367922"/>
    </source>
</evidence>
<reference evidence="3 4" key="1">
    <citation type="submission" date="2024-01" db="EMBL/GenBank/DDBJ databases">
        <title>Seven novel Bacillus-like species.</title>
        <authorList>
            <person name="Liu G."/>
        </authorList>
    </citation>
    <scope>NUCLEOTIDE SEQUENCE [LARGE SCALE GENOMIC DNA]</scope>
    <source>
        <strain evidence="3 4">FJAT-53711</strain>
    </source>
</reference>
<name>A0ABU8FTP1_9BACI</name>
<accession>A0ABU8FTP1</accession>
<keyword evidence="4" id="KW-1185">Reference proteome</keyword>
<feature type="signal peptide" evidence="2">
    <location>
        <begin position="1"/>
        <end position="21"/>
    </location>
</feature>
<feature type="compositionally biased region" description="Basic and acidic residues" evidence="1">
    <location>
        <begin position="53"/>
        <end position="63"/>
    </location>
</feature>